<evidence type="ECO:0000313" key="1">
    <source>
        <dbReference type="EMBL" id="QDV67934.1"/>
    </source>
</evidence>
<dbReference type="OrthoDB" id="9828180at2"/>
<evidence type="ECO:0000313" key="2">
    <source>
        <dbReference type="Proteomes" id="UP000315082"/>
    </source>
</evidence>
<name>A0A518JQX1_9BACT</name>
<dbReference type="Proteomes" id="UP000315082">
    <property type="component" value="Chromosome"/>
</dbReference>
<keyword evidence="2" id="KW-1185">Reference proteome</keyword>
<dbReference type="KEGG" id="rcf:Poly24_16400"/>
<dbReference type="RefSeq" id="WP_145092950.1">
    <property type="nucleotide sequence ID" value="NZ_CP036348.1"/>
</dbReference>
<reference evidence="1 2" key="1">
    <citation type="submission" date="2019-02" db="EMBL/GenBank/DDBJ databases">
        <title>Deep-cultivation of Planctomycetes and their phenomic and genomic characterization uncovers novel biology.</title>
        <authorList>
            <person name="Wiegand S."/>
            <person name="Jogler M."/>
            <person name="Boedeker C."/>
            <person name="Pinto D."/>
            <person name="Vollmers J."/>
            <person name="Rivas-Marin E."/>
            <person name="Kohn T."/>
            <person name="Peeters S.H."/>
            <person name="Heuer A."/>
            <person name="Rast P."/>
            <person name="Oberbeckmann S."/>
            <person name="Bunk B."/>
            <person name="Jeske O."/>
            <person name="Meyerdierks A."/>
            <person name="Storesund J.E."/>
            <person name="Kallscheuer N."/>
            <person name="Luecker S."/>
            <person name="Lage O.M."/>
            <person name="Pohl T."/>
            <person name="Merkel B.J."/>
            <person name="Hornburger P."/>
            <person name="Mueller R.-W."/>
            <person name="Bruemmer F."/>
            <person name="Labrenz M."/>
            <person name="Spormann A.M."/>
            <person name="Op den Camp H."/>
            <person name="Overmann J."/>
            <person name="Amann R."/>
            <person name="Jetten M.S.M."/>
            <person name="Mascher T."/>
            <person name="Medema M.H."/>
            <person name="Devos D.P."/>
            <person name="Kaster A.-K."/>
            <person name="Ovreas L."/>
            <person name="Rohde M."/>
            <person name="Galperin M.Y."/>
            <person name="Jogler C."/>
        </authorList>
    </citation>
    <scope>NUCLEOTIDE SEQUENCE [LARGE SCALE GENOMIC DNA]</scope>
    <source>
        <strain evidence="1 2">Poly24</strain>
    </source>
</reference>
<dbReference type="EMBL" id="CP036348">
    <property type="protein sequence ID" value="QDV67934.1"/>
    <property type="molecule type" value="Genomic_DNA"/>
</dbReference>
<sequence length="125" mass="14505">MKSMGKPMLSERDRAGLKQAIQTTVLPEYVHKIGEVRMKWVADRAGIWVEIAGEDAYFGQTIEAAMMTAQECDWIFLSKHPPMLDDDWTWFDERVAHGESWQDRVVPMKRQESRERVATNYCPGE</sequence>
<gene>
    <name evidence="1" type="ORF">Poly24_16400</name>
</gene>
<dbReference type="AlphaFoldDB" id="A0A518JQX1"/>
<protein>
    <submittedName>
        <fullName evidence="1">Uncharacterized protein</fullName>
    </submittedName>
</protein>
<organism evidence="1 2">
    <name type="scientific">Rosistilla carotiformis</name>
    <dbReference type="NCBI Taxonomy" id="2528017"/>
    <lineage>
        <taxon>Bacteria</taxon>
        <taxon>Pseudomonadati</taxon>
        <taxon>Planctomycetota</taxon>
        <taxon>Planctomycetia</taxon>
        <taxon>Pirellulales</taxon>
        <taxon>Pirellulaceae</taxon>
        <taxon>Rosistilla</taxon>
    </lineage>
</organism>
<proteinExistence type="predicted"/>
<accession>A0A518JQX1</accession>